<dbReference type="PANTHER" id="PTHR30469">
    <property type="entry name" value="MULTIDRUG RESISTANCE PROTEIN MDTA"/>
    <property type="match status" value="1"/>
</dbReference>
<dbReference type="GO" id="GO:1990281">
    <property type="term" value="C:efflux pump complex"/>
    <property type="evidence" value="ECO:0007669"/>
    <property type="project" value="TreeGrafter"/>
</dbReference>
<name>A0A0H5Q192_9ZZZZ</name>
<evidence type="ECO:0000313" key="2">
    <source>
        <dbReference type="EMBL" id="CRY95175.1"/>
    </source>
</evidence>
<dbReference type="AlphaFoldDB" id="A0A0H5Q192"/>
<dbReference type="EMBL" id="LN853161">
    <property type="protein sequence ID" value="CRY95175.1"/>
    <property type="molecule type" value="Genomic_DNA"/>
</dbReference>
<dbReference type="Gene3D" id="2.40.420.20">
    <property type="match status" value="1"/>
</dbReference>
<protein>
    <recommendedName>
        <fullName evidence="1">Multidrug resistance protein MdtA-like C-terminal permuted SH3 domain-containing protein</fullName>
    </recommendedName>
</protein>
<accession>A0A0H5Q192</accession>
<evidence type="ECO:0000259" key="1">
    <source>
        <dbReference type="Pfam" id="PF25967"/>
    </source>
</evidence>
<organism evidence="2">
    <name type="scientific">uncultured prokaryote</name>
    <dbReference type="NCBI Taxonomy" id="198431"/>
    <lineage>
        <taxon>unclassified sequences</taxon>
        <taxon>environmental samples</taxon>
    </lineage>
</organism>
<feature type="domain" description="Multidrug resistance protein MdtA-like C-terminal permuted SH3" evidence="1">
    <location>
        <begin position="222"/>
        <end position="254"/>
    </location>
</feature>
<dbReference type="GO" id="GO:0015562">
    <property type="term" value="F:efflux transmembrane transporter activity"/>
    <property type="evidence" value="ECO:0007669"/>
    <property type="project" value="TreeGrafter"/>
</dbReference>
<dbReference type="Pfam" id="PF25967">
    <property type="entry name" value="RND-MFP_C"/>
    <property type="match status" value="1"/>
</dbReference>
<reference evidence="2" key="1">
    <citation type="submission" date="2015-06" db="EMBL/GenBank/DDBJ databases">
        <authorList>
            <person name="Joergensen T."/>
        </authorList>
    </citation>
    <scope>NUCLEOTIDE SEQUENCE</scope>
    <source>
        <strain evidence="2">RGRH0525</strain>
    </source>
</reference>
<sequence length="265" mass="30017">MASLEKSLQQSREEWRMGIKTKAELEVLEEDYDYQRRKAELQLQSLRHDSVATLLKREMLDANRRASSRKLSHSTGRTARLVVRATVDGQLSYLNVTLGQQVTAGASVGEIKVLTQYKVKTSLSEYYIDRIVMGLPASIQQRDSIFPLSISKVVPEVKDRNFDCELVFTSCPPSNIRLGKSYRVQIELGQPEPALVIPRGDFYQSTAGRWIYRLSPDGRRAHKTDIETGRQNPQQYEIRSGLRPGDKVIVSGYEKLGDTGELVIE</sequence>
<proteinExistence type="predicted"/>
<dbReference type="InterPro" id="IPR058627">
    <property type="entry name" value="MdtA-like_C"/>
</dbReference>
<reference evidence="2" key="2">
    <citation type="submission" date="2015-07" db="EMBL/GenBank/DDBJ databases">
        <title>Plasmids, circular viruses and viroids from rat gut.</title>
        <authorList>
            <person name="Jorgensen T.J."/>
            <person name="Hansen M.A."/>
            <person name="Xu Z."/>
            <person name="Tabak M.A."/>
            <person name="Sorensen S.J."/>
            <person name="Hansen L.H."/>
        </authorList>
    </citation>
    <scope>NUCLEOTIDE SEQUENCE</scope>
    <source>
        <strain evidence="2">RGRH0525</strain>
    </source>
</reference>